<sequence length="174" mass="19772">MAYIQACTMAVDAWTRLQPVYQPKGAISIICLRRHLFRTLCEERENIEEHIRKLTQMRTALQNFGQTIDEAKFATIILTSLPESCDNWVNGIDLTTIKESKEIVAWIIQQAGRPQAKPNLLEETALPAFGISRPSTGTGEGCFHFGRPGHWIAECRDQQNGRIYTDQQRRANAQ</sequence>
<evidence type="ECO:0000313" key="2">
    <source>
        <dbReference type="Proteomes" id="UP001295794"/>
    </source>
</evidence>
<reference evidence="1" key="1">
    <citation type="submission" date="2023-11" db="EMBL/GenBank/DDBJ databases">
        <authorList>
            <person name="De Vega J J."/>
            <person name="De Vega J J."/>
        </authorList>
    </citation>
    <scope>NUCLEOTIDE SEQUENCE</scope>
</reference>
<protein>
    <recommendedName>
        <fullName evidence="3">Gag protein</fullName>
    </recommendedName>
</protein>
<comment type="caution">
    <text evidence="1">The sequence shown here is derived from an EMBL/GenBank/DDBJ whole genome shotgun (WGS) entry which is preliminary data.</text>
</comment>
<accession>A0AAD2K7E2</accession>
<evidence type="ECO:0008006" key="3">
    <source>
        <dbReference type="Google" id="ProtNLM"/>
    </source>
</evidence>
<keyword evidence="2" id="KW-1185">Reference proteome</keyword>
<dbReference type="Pfam" id="PF14223">
    <property type="entry name" value="Retrotran_gag_2"/>
    <property type="match status" value="1"/>
</dbReference>
<proteinExistence type="predicted"/>
<organism evidence="1 2">
    <name type="scientific">Mycena citricolor</name>
    <dbReference type="NCBI Taxonomy" id="2018698"/>
    <lineage>
        <taxon>Eukaryota</taxon>
        <taxon>Fungi</taxon>
        <taxon>Dikarya</taxon>
        <taxon>Basidiomycota</taxon>
        <taxon>Agaricomycotina</taxon>
        <taxon>Agaricomycetes</taxon>
        <taxon>Agaricomycetidae</taxon>
        <taxon>Agaricales</taxon>
        <taxon>Marasmiineae</taxon>
        <taxon>Mycenaceae</taxon>
        <taxon>Mycena</taxon>
    </lineage>
</organism>
<evidence type="ECO:0000313" key="1">
    <source>
        <dbReference type="EMBL" id="CAK5283013.1"/>
    </source>
</evidence>
<name>A0AAD2K7E2_9AGAR</name>
<gene>
    <name evidence="1" type="ORF">MYCIT1_LOCUS35221</name>
</gene>
<dbReference type="AlphaFoldDB" id="A0AAD2K7E2"/>
<dbReference type="EMBL" id="CAVNYO010000465">
    <property type="protein sequence ID" value="CAK5283013.1"/>
    <property type="molecule type" value="Genomic_DNA"/>
</dbReference>
<dbReference type="Proteomes" id="UP001295794">
    <property type="component" value="Unassembled WGS sequence"/>
</dbReference>